<accession>A0A2A5KNK9</accession>
<evidence type="ECO:0000259" key="2">
    <source>
        <dbReference type="Pfam" id="PF00171"/>
    </source>
</evidence>
<name>A0A2A5KNK9_9HYPH</name>
<feature type="domain" description="Aldehyde dehydrogenase" evidence="2">
    <location>
        <begin position="15"/>
        <end position="80"/>
    </location>
</feature>
<dbReference type="SUPFAM" id="SSF53720">
    <property type="entry name" value="ALDH-like"/>
    <property type="match status" value="1"/>
</dbReference>
<evidence type="ECO:0000313" key="3">
    <source>
        <dbReference type="EMBL" id="PCK78640.1"/>
    </source>
</evidence>
<evidence type="ECO:0000313" key="4">
    <source>
        <dbReference type="Proteomes" id="UP000218807"/>
    </source>
</evidence>
<dbReference type="PANTHER" id="PTHR11699">
    <property type="entry name" value="ALDEHYDE DEHYDROGENASE-RELATED"/>
    <property type="match status" value="1"/>
</dbReference>
<dbReference type="Proteomes" id="UP000218807">
    <property type="component" value="Unassembled WGS sequence"/>
</dbReference>
<organism evidence="3 4">
    <name type="scientific">Rhizobium sophoriradicis</name>
    <dbReference type="NCBI Taxonomy" id="1535245"/>
    <lineage>
        <taxon>Bacteria</taxon>
        <taxon>Pseudomonadati</taxon>
        <taxon>Pseudomonadota</taxon>
        <taxon>Alphaproteobacteria</taxon>
        <taxon>Hyphomicrobiales</taxon>
        <taxon>Rhizobiaceae</taxon>
        <taxon>Rhizobium/Agrobacterium group</taxon>
        <taxon>Rhizobium</taxon>
    </lineage>
</organism>
<dbReference type="Gene3D" id="3.40.605.10">
    <property type="entry name" value="Aldehyde Dehydrogenase, Chain A, domain 1"/>
    <property type="match status" value="1"/>
</dbReference>
<keyword evidence="1" id="KW-0560">Oxidoreductase</keyword>
<gene>
    <name evidence="3" type="ORF">CPT34_22950</name>
</gene>
<proteinExistence type="predicted"/>
<dbReference type="EMBL" id="NXDM01000025">
    <property type="protein sequence ID" value="PCK78640.1"/>
    <property type="molecule type" value="Genomic_DNA"/>
</dbReference>
<dbReference type="GO" id="GO:0016491">
    <property type="term" value="F:oxidoreductase activity"/>
    <property type="evidence" value="ECO:0007669"/>
    <property type="project" value="UniProtKB-KW"/>
</dbReference>
<dbReference type="InterPro" id="IPR016162">
    <property type="entry name" value="Ald_DH_N"/>
</dbReference>
<dbReference type="AlphaFoldDB" id="A0A2A5KNK9"/>
<dbReference type="Pfam" id="PF00171">
    <property type="entry name" value="Aldedh"/>
    <property type="match status" value="1"/>
</dbReference>
<sequence>MHTYPDVRLFIGGEWRDALAAETIAVVDPATEEVIGCVAHARHADLDLALEAADKGFTLWRQTSAFDRCKLMRRAADILR</sequence>
<comment type="caution">
    <text evidence="3">The sequence shown here is derived from an EMBL/GenBank/DDBJ whole genome shotgun (WGS) entry which is preliminary data.</text>
</comment>
<evidence type="ECO:0000256" key="1">
    <source>
        <dbReference type="ARBA" id="ARBA00023002"/>
    </source>
</evidence>
<dbReference type="InterPro" id="IPR016161">
    <property type="entry name" value="Ald_DH/histidinol_DH"/>
</dbReference>
<keyword evidence="4" id="KW-1185">Reference proteome</keyword>
<reference evidence="3 4" key="1">
    <citation type="submission" date="2017-09" db="EMBL/GenBank/DDBJ databases">
        <title>Comparative genomics of rhizobia isolated from Phaseolus vulgaris in China.</title>
        <authorList>
            <person name="Tong W."/>
        </authorList>
    </citation>
    <scope>NUCLEOTIDE SEQUENCE [LARGE SCALE GENOMIC DNA]</scope>
    <source>
        <strain evidence="3 4">L101</strain>
    </source>
</reference>
<dbReference type="InterPro" id="IPR015590">
    <property type="entry name" value="Aldehyde_DH_dom"/>
</dbReference>
<protein>
    <recommendedName>
        <fullName evidence="2">Aldehyde dehydrogenase domain-containing protein</fullName>
    </recommendedName>
</protein>